<dbReference type="GO" id="GO:0031683">
    <property type="term" value="F:G-protein beta/gamma-subunit complex binding"/>
    <property type="evidence" value="ECO:0007669"/>
    <property type="project" value="InterPro"/>
</dbReference>
<keyword evidence="7 11" id="KW-0342">GTP-binding</keyword>
<dbReference type="InterPro" id="IPR027417">
    <property type="entry name" value="P-loop_NTPase"/>
</dbReference>
<dbReference type="SUPFAM" id="SSF47895">
    <property type="entry name" value="Transducin (alpha subunit), insertion domain"/>
    <property type="match status" value="1"/>
</dbReference>
<dbReference type="GO" id="GO:0005834">
    <property type="term" value="C:heterotrimeric G-protein complex"/>
    <property type="evidence" value="ECO:0007669"/>
    <property type="project" value="TreeGrafter"/>
</dbReference>
<dbReference type="Gene3D" id="1.10.400.10">
    <property type="entry name" value="GI Alpha 1, domain 2-like"/>
    <property type="match status" value="1"/>
</dbReference>
<dbReference type="GO" id="GO:0001664">
    <property type="term" value="F:G protein-coupled receptor binding"/>
    <property type="evidence" value="ECO:0007669"/>
    <property type="project" value="TreeGrafter"/>
</dbReference>
<dbReference type="AlphaFoldDB" id="A0A914L6H6"/>
<dbReference type="PANTHER" id="PTHR10218:SF227">
    <property type="entry name" value="G PROTEIN ALPHA I SUBUNIT"/>
    <property type="match status" value="1"/>
</dbReference>
<keyword evidence="3" id="KW-0519">Myristate</keyword>
<dbReference type="SUPFAM" id="SSF52540">
    <property type="entry name" value="P-loop containing nucleoside triphosphate hydrolases"/>
    <property type="match status" value="1"/>
</dbReference>
<dbReference type="Gene3D" id="3.40.50.300">
    <property type="entry name" value="P-loop containing nucleotide triphosphate hydrolases"/>
    <property type="match status" value="1"/>
</dbReference>
<organism evidence="13 14">
    <name type="scientific">Meloidogyne incognita</name>
    <name type="common">Southern root-knot nematode worm</name>
    <name type="synonym">Oxyuris incognita</name>
    <dbReference type="NCBI Taxonomy" id="6306"/>
    <lineage>
        <taxon>Eukaryota</taxon>
        <taxon>Metazoa</taxon>
        <taxon>Ecdysozoa</taxon>
        <taxon>Nematoda</taxon>
        <taxon>Chromadorea</taxon>
        <taxon>Rhabditida</taxon>
        <taxon>Tylenchina</taxon>
        <taxon>Tylenchomorpha</taxon>
        <taxon>Tylenchoidea</taxon>
        <taxon>Meloidogynidae</taxon>
        <taxon>Meloidogyninae</taxon>
        <taxon>Meloidogyne</taxon>
        <taxon>Meloidogyne incognita group</taxon>
    </lineage>
</organism>
<dbReference type="GO" id="GO:0005737">
    <property type="term" value="C:cytoplasm"/>
    <property type="evidence" value="ECO:0007669"/>
    <property type="project" value="TreeGrafter"/>
</dbReference>
<keyword evidence="8" id="KW-0564">Palmitate</keyword>
<feature type="binding site" evidence="11">
    <location>
        <begin position="150"/>
        <end position="151"/>
    </location>
    <ligand>
        <name>GTP</name>
        <dbReference type="ChEBI" id="CHEBI:37565"/>
    </ligand>
</feature>
<evidence type="ECO:0000256" key="4">
    <source>
        <dbReference type="ARBA" id="ARBA00022723"/>
    </source>
</evidence>
<keyword evidence="4 12" id="KW-0479">Metal-binding</keyword>
<dbReference type="WBParaSite" id="Minc3s00286g09444">
    <property type="protein sequence ID" value="Minc3s00286g09444"/>
    <property type="gene ID" value="Minc3s00286g09444"/>
</dbReference>
<keyword evidence="5 11" id="KW-0547">Nucleotide-binding</keyword>
<dbReference type="PROSITE" id="PS51882">
    <property type="entry name" value="G_ALPHA"/>
    <property type="match status" value="1"/>
</dbReference>
<dbReference type="InterPro" id="IPR011025">
    <property type="entry name" value="GproteinA_insert"/>
</dbReference>
<evidence type="ECO:0000313" key="13">
    <source>
        <dbReference type="Proteomes" id="UP000887563"/>
    </source>
</evidence>
<dbReference type="GO" id="GO:0046872">
    <property type="term" value="F:metal ion binding"/>
    <property type="evidence" value="ECO:0007669"/>
    <property type="project" value="UniProtKB-KW"/>
</dbReference>
<dbReference type="FunFam" id="3.40.50.300:FF:000692">
    <property type="entry name" value="Guanine nucleotide-binding protein subunit alpha"/>
    <property type="match status" value="1"/>
</dbReference>
<keyword evidence="6 12" id="KW-0460">Magnesium</keyword>
<dbReference type="GO" id="GO:0007188">
    <property type="term" value="P:adenylate cyclase-modulating G protein-coupled receptor signaling pathway"/>
    <property type="evidence" value="ECO:0007669"/>
    <property type="project" value="TreeGrafter"/>
</dbReference>
<dbReference type="Proteomes" id="UP000887563">
    <property type="component" value="Unplaced"/>
</dbReference>
<keyword evidence="9" id="KW-0807">Transducer</keyword>
<feature type="binding site" evidence="11">
    <location>
        <begin position="43"/>
        <end position="48"/>
    </location>
    <ligand>
        <name>GTP</name>
        <dbReference type="ChEBI" id="CHEBI:37565"/>
    </ligand>
</feature>
<keyword evidence="10" id="KW-0449">Lipoprotein</keyword>
<sequence>MGCVNSTNKKQAKMLSREIDDQLRADHERSKAEVKLLLLGAGESGKSTIVKQMKIIYGTGYSDNERIAYRLVVHLNTIQSLVAIVKAMGRLGIEFANPSRKADVESFYHLAETSEDGGLPPDLAAVMKRLWEDVSVQECFARSREYQLNDSASYYLNSLDRIAAHGYLPTQDLLECYKKLSQPT</sequence>
<dbReference type="Pfam" id="PF00503">
    <property type="entry name" value="G-alpha"/>
    <property type="match status" value="1"/>
</dbReference>
<dbReference type="GO" id="GO:0003924">
    <property type="term" value="F:GTPase activity"/>
    <property type="evidence" value="ECO:0007669"/>
    <property type="project" value="InterPro"/>
</dbReference>
<comment type="subunit">
    <text evidence="2">G proteins are composed of 3 units; alpha, beta and gamma. The alpha chain contains the guanine nucleotide binding site.</text>
</comment>
<proteinExistence type="inferred from homology"/>
<evidence type="ECO:0000256" key="9">
    <source>
        <dbReference type="ARBA" id="ARBA00023224"/>
    </source>
</evidence>
<evidence type="ECO:0000256" key="3">
    <source>
        <dbReference type="ARBA" id="ARBA00022707"/>
    </source>
</evidence>
<keyword evidence="13" id="KW-1185">Reference proteome</keyword>
<evidence type="ECO:0000313" key="14">
    <source>
        <dbReference type="WBParaSite" id="Minc3s00286g09444"/>
    </source>
</evidence>
<dbReference type="InterPro" id="IPR001019">
    <property type="entry name" value="Gprotein_alpha_su"/>
</dbReference>
<evidence type="ECO:0000256" key="8">
    <source>
        <dbReference type="ARBA" id="ARBA00023139"/>
    </source>
</evidence>
<name>A0A914L6H6_MELIC</name>
<evidence type="ECO:0000256" key="1">
    <source>
        <dbReference type="ARBA" id="ARBA00005804"/>
    </source>
</evidence>
<reference evidence="14" key="1">
    <citation type="submission" date="2022-11" db="UniProtKB">
        <authorList>
            <consortium name="WormBaseParasite"/>
        </authorList>
    </citation>
    <scope>IDENTIFICATION</scope>
</reference>
<feature type="binding site" evidence="12">
    <location>
        <position position="47"/>
    </location>
    <ligand>
        <name>Mg(2+)</name>
        <dbReference type="ChEBI" id="CHEBI:18420"/>
    </ligand>
</feature>
<comment type="similarity">
    <text evidence="1">Belongs to the G-alpha family.</text>
</comment>
<protein>
    <submittedName>
        <fullName evidence="14">Uncharacterized protein</fullName>
    </submittedName>
</protein>
<evidence type="ECO:0000256" key="10">
    <source>
        <dbReference type="ARBA" id="ARBA00023288"/>
    </source>
</evidence>
<evidence type="ECO:0000256" key="12">
    <source>
        <dbReference type="PIRSR" id="PIRSR601019-2"/>
    </source>
</evidence>
<accession>A0A914L6H6</accession>
<evidence type="ECO:0000256" key="11">
    <source>
        <dbReference type="PIRSR" id="PIRSR601019-1"/>
    </source>
</evidence>
<evidence type="ECO:0000256" key="2">
    <source>
        <dbReference type="ARBA" id="ARBA00011356"/>
    </source>
</evidence>
<evidence type="ECO:0000256" key="6">
    <source>
        <dbReference type="ARBA" id="ARBA00022842"/>
    </source>
</evidence>
<dbReference type="PANTHER" id="PTHR10218">
    <property type="entry name" value="GTP-BINDING PROTEIN ALPHA SUBUNIT"/>
    <property type="match status" value="1"/>
</dbReference>
<dbReference type="GO" id="GO:0005525">
    <property type="term" value="F:GTP binding"/>
    <property type="evidence" value="ECO:0007669"/>
    <property type="project" value="UniProtKB-KW"/>
</dbReference>
<dbReference type="FunFam" id="1.10.400.10:FF:000002">
    <property type="entry name" value="guanine nucleotide-binding protein G(Q) subunit alpha"/>
    <property type="match status" value="1"/>
</dbReference>
<evidence type="ECO:0000256" key="7">
    <source>
        <dbReference type="ARBA" id="ARBA00023134"/>
    </source>
</evidence>
<evidence type="ECO:0000256" key="5">
    <source>
        <dbReference type="ARBA" id="ARBA00022741"/>
    </source>
</evidence>
<dbReference type="SMART" id="SM00275">
    <property type="entry name" value="G_alpha"/>
    <property type="match status" value="1"/>
</dbReference>